<dbReference type="PANTHER" id="PTHR14224:SF9">
    <property type="entry name" value="LEUCINE-RICH REPEAT-CONTAINING PROTEIN 14"/>
    <property type="match status" value="1"/>
</dbReference>
<dbReference type="InterPro" id="IPR032675">
    <property type="entry name" value="LRR_dom_sf"/>
</dbReference>
<sequence length="518" mass="57829">MDSLLVLCARHVITQRHLPPLPADLYPVLFQLAFLDGRPWVLRDLVAAWPFPVLHVQRLLSHRELLEDRPHISYVKAVIQAVVAQLQRELEEPGLDSRWVLGITAWPQPPIPAGIFMVSSSIFSSGCRLRVLDMTGVPDIPDEQSSCCSTVALAKACVEVSKHQQEFQRHRPKWHKGCSGAVTAAATPQILGVDVHADLVVNGTSYGILHNALQTGATNPLRLKCREFKAENISANMIVPLFDCLDPSCLRRVELYVFGLGGLSLILPHLSRFPELLSLTLWYTTMDVWHPTPESANRIRCVARQLGMLPSLRELNLGCARLPGNLCQILCNLQAPLESLDLGYSSLLPADLTFLSQSIHAQALKRLDLSGHNISQDLLEPLQLLLMETSTSLLYLNLRDCHMADSHLAALLPTLLRCSRLRFLGLYGNPLSKAAIKDLLQKTLELPDLHLVVYPYPLDCHTWDPSEFDCYLFDESADEELLSAAKAEFSQLLANSRRTNLVWTDDPKGLEALDYFSL</sequence>
<evidence type="ECO:0000256" key="2">
    <source>
        <dbReference type="ARBA" id="ARBA00022490"/>
    </source>
</evidence>
<evidence type="ECO:0000256" key="4">
    <source>
        <dbReference type="ARBA" id="ARBA00022737"/>
    </source>
</evidence>
<comment type="subcellular location">
    <subcellularLocation>
        <location evidence="1">Cytoplasm</location>
    </subcellularLocation>
</comment>
<keyword evidence="3" id="KW-0433">Leucine-rich repeat</keyword>
<evidence type="ECO:0000256" key="3">
    <source>
        <dbReference type="ARBA" id="ARBA00022614"/>
    </source>
</evidence>
<dbReference type="Gene3D" id="3.80.10.10">
    <property type="entry name" value="Ribonuclease Inhibitor"/>
    <property type="match status" value="1"/>
</dbReference>
<dbReference type="OrthoDB" id="6479713at2759"/>
<dbReference type="AlphaFoldDB" id="A0A851VUC0"/>
<protein>
    <submittedName>
        <fullName evidence="5">LRC14 protein</fullName>
    </submittedName>
</protein>
<dbReference type="SUPFAM" id="SSF52047">
    <property type="entry name" value="RNI-like"/>
    <property type="match status" value="1"/>
</dbReference>
<keyword evidence="6" id="KW-1185">Reference proteome</keyword>
<evidence type="ECO:0000256" key="1">
    <source>
        <dbReference type="ARBA" id="ARBA00004496"/>
    </source>
</evidence>
<name>A0A851VUC0_9PASS</name>
<proteinExistence type="predicted"/>
<reference evidence="5" key="1">
    <citation type="submission" date="2019-09" db="EMBL/GenBank/DDBJ databases">
        <title>Bird 10,000 Genomes (B10K) Project - Family phase.</title>
        <authorList>
            <person name="Zhang G."/>
        </authorList>
    </citation>
    <scope>NUCLEOTIDE SEQUENCE</scope>
    <source>
        <strain evidence="5">OUT-0061</strain>
        <tissue evidence="5">Blood</tissue>
    </source>
</reference>
<comment type="caution">
    <text evidence="5">The sequence shown here is derived from an EMBL/GenBank/DDBJ whole genome shotgun (WGS) entry which is preliminary data.</text>
</comment>
<organism evidence="5 6">
    <name type="scientific">Copsychus sechellarum</name>
    <dbReference type="NCBI Taxonomy" id="797021"/>
    <lineage>
        <taxon>Eukaryota</taxon>
        <taxon>Metazoa</taxon>
        <taxon>Chordata</taxon>
        <taxon>Craniata</taxon>
        <taxon>Vertebrata</taxon>
        <taxon>Euteleostomi</taxon>
        <taxon>Archelosauria</taxon>
        <taxon>Archosauria</taxon>
        <taxon>Dinosauria</taxon>
        <taxon>Saurischia</taxon>
        <taxon>Theropoda</taxon>
        <taxon>Coelurosauria</taxon>
        <taxon>Aves</taxon>
        <taxon>Neognathae</taxon>
        <taxon>Neoaves</taxon>
        <taxon>Telluraves</taxon>
        <taxon>Australaves</taxon>
        <taxon>Passeriformes</taxon>
        <taxon>Muscicapidae</taxon>
        <taxon>Copsychus</taxon>
    </lineage>
</organism>
<dbReference type="PANTHER" id="PTHR14224">
    <property type="entry name" value="SIMILAR TO PREFERENTIALLY EXPRESSED ANTIGEN IN MELANOMA-LIKE 3"/>
    <property type="match status" value="1"/>
</dbReference>
<accession>A0A851VUC0</accession>
<feature type="non-terminal residue" evidence="5">
    <location>
        <position position="1"/>
    </location>
</feature>
<dbReference type="InterPro" id="IPR050694">
    <property type="entry name" value="LRRC14/PRAME"/>
</dbReference>
<gene>
    <name evidence="5" type="primary">Lrrc14_14</name>
    <name evidence="5" type="ORF">COPSEC_R15265</name>
</gene>
<evidence type="ECO:0000313" key="6">
    <source>
        <dbReference type="Proteomes" id="UP000659062"/>
    </source>
</evidence>
<feature type="non-terminal residue" evidence="5">
    <location>
        <position position="518"/>
    </location>
</feature>
<dbReference type="GO" id="GO:0005737">
    <property type="term" value="C:cytoplasm"/>
    <property type="evidence" value="ECO:0007669"/>
    <property type="project" value="UniProtKB-SubCell"/>
</dbReference>
<evidence type="ECO:0000313" key="5">
    <source>
        <dbReference type="EMBL" id="NXD46224.1"/>
    </source>
</evidence>
<keyword evidence="2" id="KW-0963">Cytoplasm</keyword>
<dbReference type="Proteomes" id="UP000659062">
    <property type="component" value="Unassembled WGS sequence"/>
</dbReference>
<dbReference type="EMBL" id="WBNE01000413">
    <property type="protein sequence ID" value="NXD46224.1"/>
    <property type="molecule type" value="Genomic_DNA"/>
</dbReference>
<keyword evidence="4" id="KW-0677">Repeat</keyword>